<dbReference type="InterPro" id="IPR032623">
    <property type="entry name" value="FecR_N"/>
</dbReference>
<dbReference type="AlphaFoldDB" id="A0A0U5BEH6"/>
<dbReference type="GO" id="GO:0016989">
    <property type="term" value="F:sigma factor antagonist activity"/>
    <property type="evidence" value="ECO:0007669"/>
    <property type="project" value="TreeGrafter"/>
</dbReference>
<dbReference type="Pfam" id="PF16220">
    <property type="entry name" value="DUF4880"/>
    <property type="match status" value="1"/>
</dbReference>
<evidence type="ECO:0000313" key="2">
    <source>
        <dbReference type="EMBL" id="CEF42690.1"/>
    </source>
</evidence>
<dbReference type="PATRIC" id="fig|446692.3.peg.3670"/>
<evidence type="ECO:0000259" key="1">
    <source>
        <dbReference type="Pfam" id="PF16220"/>
    </source>
</evidence>
<dbReference type="Proteomes" id="UP000056109">
    <property type="component" value="Chromosome I"/>
</dbReference>
<feature type="domain" description="FecR N-terminal" evidence="1">
    <location>
        <begin position="18"/>
        <end position="57"/>
    </location>
</feature>
<accession>A0A0U5BEH6</accession>
<organism evidence="2 3">
    <name type="scientific">Acetobacter senegalensis</name>
    <dbReference type="NCBI Taxonomy" id="446692"/>
    <lineage>
        <taxon>Bacteria</taxon>
        <taxon>Pseudomonadati</taxon>
        <taxon>Pseudomonadota</taxon>
        <taxon>Alphaproteobacteria</taxon>
        <taxon>Acetobacterales</taxon>
        <taxon>Acetobacteraceae</taxon>
        <taxon>Acetobacter</taxon>
    </lineage>
</organism>
<gene>
    <name evidence="2" type="ORF">ASN_3459</name>
</gene>
<keyword evidence="3" id="KW-1185">Reference proteome</keyword>
<sequence length="327" mass="36421">MDGAVTKRQERTAIRNHAAYWIARLHAENCTELEKQHFRQWLKARPDHAVEFEAMTDLWELGGGLADGIPSHHAPPVATFPAQQKSVQTRRRMLATFAACAAATIPLSTSLHAARVLQTASGHFSDSVLPSQVKCFLDTNTRLVCAHNNRYFRLEHGQVILCSQAPAPAQWVAAGDVRLYLQDHSSAIILAEENRIEVTALKGKVLVHNASLTGSFVSGQHLPLGERLSFYTNGTYHADRPDLEALLAWRKGYLMFQNRPLSEVVAEINRYQTQKVVFTAGSLKAIGNMRLSGIYYIGQGKDFFRILPHLLPIQLISHGSRIEILPS</sequence>
<protein>
    <submittedName>
        <fullName evidence="2">Putative FecR</fullName>
    </submittedName>
</protein>
<reference evidence="3" key="1">
    <citation type="submission" date="2014-09" db="EMBL/GenBank/DDBJ databases">
        <authorList>
            <person name="Illeghems K.G."/>
        </authorList>
    </citation>
    <scope>NUCLEOTIDE SEQUENCE [LARGE SCALE GENOMIC DNA]</scope>
    <source>
        <strain evidence="3">108B</strain>
    </source>
</reference>
<evidence type="ECO:0000313" key="3">
    <source>
        <dbReference type="Proteomes" id="UP000056109"/>
    </source>
</evidence>
<proteinExistence type="predicted"/>
<dbReference type="PIRSF" id="PIRSF018266">
    <property type="entry name" value="FecR"/>
    <property type="match status" value="1"/>
</dbReference>
<dbReference type="PANTHER" id="PTHR30273:SF2">
    <property type="entry name" value="PROTEIN FECR"/>
    <property type="match status" value="1"/>
</dbReference>
<dbReference type="EMBL" id="LN606600">
    <property type="protein sequence ID" value="CEF42690.1"/>
    <property type="molecule type" value="Genomic_DNA"/>
</dbReference>
<dbReference type="PANTHER" id="PTHR30273">
    <property type="entry name" value="PERIPLASMIC SIGNAL SENSOR AND SIGMA FACTOR ACTIVATOR FECR-RELATED"/>
    <property type="match status" value="1"/>
</dbReference>
<dbReference type="KEGG" id="asz:ASN_3459"/>
<dbReference type="InterPro" id="IPR012373">
    <property type="entry name" value="Ferrdict_sens_TM"/>
</dbReference>
<name>A0A0U5BEH6_9PROT</name>